<evidence type="ECO:0000256" key="1">
    <source>
        <dbReference type="SAM" id="SignalP"/>
    </source>
</evidence>
<evidence type="ECO:0008006" key="4">
    <source>
        <dbReference type="Google" id="ProtNLM"/>
    </source>
</evidence>
<accession>A0A136JEI2</accession>
<reference evidence="3" key="1">
    <citation type="submission" date="2016-02" db="EMBL/GenBank/DDBJ databases">
        <title>Draft genome sequence of Microdochium bolleyi, a fungal endophyte of beachgrass.</title>
        <authorList>
            <consortium name="DOE Joint Genome Institute"/>
            <person name="David A.S."/>
            <person name="May G."/>
            <person name="Haridas S."/>
            <person name="Lim J."/>
            <person name="Wang M."/>
            <person name="Labutti K."/>
            <person name="Lipzen A."/>
            <person name="Barry K."/>
            <person name="Grigoriev I.V."/>
        </authorList>
    </citation>
    <scope>NUCLEOTIDE SEQUENCE [LARGE SCALE GENOMIC DNA]</scope>
    <source>
        <strain evidence="3">J235TASD1</strain>
    </source>
</reference>
<keyword evidence="3" id="KW-1185">Reference proteome</keyword>
<feature type="signal peptide" evidence="1">
    <location>
        <begin position="1"/>
        <end position="22"/>
    </location>
</feature>
<sequence>MPFIAATNLASLLVLFASSAQALKHQIPTPMIAADRVADCPMPDHFHILDFRRNTTKTTDDHHESAFLSASFRFVDLDTGLDTMCVVDDAQTTRRGRRHRVAKTKEGARLPCEDENVEFILEEDSRLTMVEKACPGGSTMPMEAAGSIDILALKLNCVETGATETTRTSTERVLAGDFVSLGPPPPPPPSV</sequence>
<dbReference type="OrthoDB" id="5239982at2759"/>
<dbReference type="AlphaFoldDB" id="A0A136JEI2"/>
<organism evidence="2 3">
    <name type="scientific">Microdochium bolleyi</name>
    <dbReference type="NCBI Taxonomy" id="196109"/>
    <lineage>
        <taxon>Eukaryota</taxon>
        <taxon>Fungi</taxon>
        <taxon>Dikarya</taxon>
        <taxon>Ascomycota</taxon>
        <taxon>Pezizomycotina</taxon>
        <taxon>Sordariomycetes</taxon>
        <taxon>Xylariomycetidae</taxon>
        <taxon>Xylariales</taxon>
        <taxon>Microdochiaceae</taxon>
        <taxon>Microdochium</taxon>
    </lineage>
</organism>
<keyword evidence="1" id="KW-0732">Signal</keyword>
<dbReference type="STRING" id="196109.A0A136JEI2"/>
<dbReference type="EMBL" id="KQ964246">
    <property type="protein sequence ID" value="KXJ95547.1"/>
    <property type="molecule type" value="Genomic_DNA"/>
</dbReference>
<name>A0A136JEI2_9PEZI</name>
<feature type="chain" id="PRO_5007293697" description="AA1-like domain-containing protein" evidence="1">
    <location>
        <begin position="23"/>
        <end position="191"/>
    </location>
</feature>
<proteinExistence type="predicted"/>
<gene>
    <name evidence="2" type="ORF">Micbo1qcDRAFT_200929</name>
</gene>
<dbReference type="Proteomes" id="UP000070501">
    <property type="component" value="Unassembled WGS sequence"/>
</dbReference>
<protein>
    <recommendedName>
        <fullName evidence="4">AA1-like domain-containing protein</fullName>
    </recommendedName>
</protein>
<evidence type="ECO:0000313" key="2">
    <source>
        <dbReference type="EMBL" id="KXJ95547.1"/>
    </source>
</evidence>
<evidence type="ECO:0000313" key="3">
    <source>
        <dbReference type="Proteomes" id="UP000070501"/>
    </source>
</evidence>
<dbReference type="InParanoid" id="A0A136JEI2"/>